<dbReference type="InterPro" id="IPR028098">
    <property type="entry name" value="Glyco_trans_4-like_N"/>
</dbReference>
<dbReference type="PANTHER" id="PTHR45947:SF15">
    <property type="entry name" value="TEICHURONIC ACID BIOSYNTHESIS GLYCOSYLTRANSFERASE TUAC-RELATED"/>
    <property type="match status" value="1"/>
</dbReference>
<dbReference type="EMBL" id="SHKW01000001">
    <property type="protein sequence ID" value="RZU42468.1"/>
    <property type="molecule type" value="Genomic_DNA"/>
</dbReference>
<accession>A0A4Q7YXK6</accession>
<keyword evidence="2" id="KW-0808">Transferase</keyword>
<evidence type="ECO:0000313" key="3">
    <source>
        <dbReference type="Proteomes" id="UP000292958"/>
    </source>
</evidence>
<organism evidence="2 3">
    <name type="scientific">Edaphobacter modestus</name>
    <dbReference type="NCBI Taxonomy" id="388466"/>
    <lineage>
        <taxon>Bacteria</taxon>
        <taxon>Pseudomonadati</taxon>
        <taxon>Acidobacteriota</taxon>
        <taxon>Terriglobia</taxon>
        <taxon>Terriglobales</taxon>
        <taxon>Acidobacteriaceae</taxon>
        <taxon>Edaphobacter</taxon>
    </lineage>
</organism>
<dbReference type="OrthoDB" id="9806653at2"/>
<dbReference type="PANTHER" id="PTHR45947">
    <property type="entry name" value="SULFOQUINOVOSYL TRANSFERASE SQD2"/>
    <property type="match status" value="1"/>
</dbReference>
<dbReference type="Proteomes" id="UP000292958">
    <property type="component" value="Unassembled WGS sequence"/>
</dbReference>
<dbReference type="SUPFAM" id="SSF53756">
    <property type="entry name" value="UDP-Glycosyltransferase/glycogen phosphorylase"/>
    <property type="match status" value="1"/>
</dbReference>
<dbReference type="Pfam" id="PF13692">
    <property type="entry name" value="Glyco_trans_1_4"/>
    <property type="match status" value="1"/>
</dbReference>
<reference evidence="2 3" key="1">
    <citation type="submission" date="2019-02" db="EMBL/GenBank/DDBJ databases">
        <title>Genomic Encyclopedia of Archaeal and Bacterial Type Strains, Phase II (KMG-II): from individual species to whole genera.</title>
        <authorList>
            <person name="Goeker M."/>
        </authorList>
    </citation>
    <scope>NUCLEOTIDE SEQUENCE [LARGE SCALE GENOMIC DNA]</scope>
    <source>
        <strain evidence="2 3">DSM 18101</strain>
    </source>
</reference>
<name>A0A4Q7YXK6_9BACT</name>
<protein>
    <submittedName>
        <fullName evidence="2">Glycosyltransferase involved in cell wall biosynthesis</fullName>
    </submittedName>
</protein>
<keyword evidence="3" id="KW-1185">Reference proteome</keyword>
<dbReference type="RefSeq" id="WP_130420301.1">
    <property type="nucleotide sequence ID" value="NZ_SHKW01000001.1"/>
</dbReference>
<dbReference type="GO" id="GO:0016757">
    <property type="term" value="F:glycosyltransferase activity"/>
    <property type="evidence" value="ECO:0007669"/>
    <property type="project" value="UniProtKB-ARBA"/>
</dbReference>
<gene>
    <name evidence="2" type="ORF">BDD14_4053</name>
</gene>
<dbReference type="Gene3D" id="3.40.50.2000">
    <property type="entry name" value="Glycogen Phosphorylase B"/>
    <property type="match status" value="2"/>
</dbReference>
<evidence type="ECO:0000313" key="2">
    <source>
        <dbReference type="EMBL" id="RZU42468.1"/>
    </source>
</evidence>
<dbReference type="Pfam" id="PF13579">
    <property type="entry name" value="Glyco_trans_4_4"/>
    <property type="match status" value="1"/>
</dbReference>
<proteinExistence type="predicted"/>
<dbReference type="AlphaFoldDB" id="A0A4Q7YXK6"/>
<dbReference type="InterPro" id="IPR050194">
    <property type="entry name" value="Glycosyltransferase_grp1"/>
</dbReference>
<feature type="domain" description="Glycosyltransferase subfamily 4-like N-terminal" evidence="1">
    <location>
        <begin position="48"/>
        <end position="179"/>
    </location>
</feature>
<sequence>MRVAVITRYFPTSHEPWAGHSAYQTLRILARNCELKLFYPESQYPPLLTPQSRAGRQIDFNHRVEEVEVEYIPYLALPAISRPLNGFSASRSILSRVRAYRPDIILNYIVYPDGDAAFRVARALRIPFVVTAIGSDLNVIPDPICGRLTRRVLREADFTLTVSGDLLRTARRLGARVERSGAVLNGCDTAIFYPRDRNEARATLGLPRDAEAVVYVGRLDMAKGLGELVSAIASLRTRRPRLHAWIVGDGPARQQIADAIVSQNLVGHMTLMPACPTDKVATWMAASDLVTLPSYREGCPNVIVEALASGRPIVASEVGGIPELTDTRSGRLVPARDAEALAVALDEVLSQSWDADEIAARHGRSWTDVSRDVEAILASTLERGRSTLASHPASR</sequence>
<evidence type="ECO:0000259" key="1">
    <source>
        <dbReference type="Pfam" id="PF13579"/>
    </source>
</evidence>
<comment type="caution">
    <text evidence="2">The sequence shown here is derived from an EMBL/GenBank/DDBJ whole genome shotgun (WGS) entry which is preliminary data.</text>
</comment>